<evidence type="ECO:0000259" key="1">
    <source>
        <dbReference type="Pfam" id="PF17160"/>
    </source>
</evidence>
<reference evidence="2 3" key="1">
    <citation type="journal article" date="2020" name="Microbiome">
        <title>Single-cell genomics of uncultured bacteria reveals dietary fiber responders in the mouse gut microbiota.</title>
        <authorList>
            <person name="Chijiiwa R."/>
            <person name="Hosokawa M."/>
            <person name="Kogawa M."/>
            <person name="Nishikawa Y."/>
            <person name="Ide K."/>
            <person name="Sakanashi C."/>
            <person name="Takahashi K."/>
            <person name="Takeyama H."/>
        </authorList>
    </citation>
    <scope>NUCLEOTIDE SEQUENCE [LARGE SCALE GENOMIC DNA]</scope>
    <source>
        <strain evidence="2">IMSAGC_001</strain>
    </source>
</reference>
<dbReference type="InterPro" id="IPR033426">
    <property type="entry name" value="DUF5124"/>
</dbReference>
<evidence type="ECO:0000313" key="2">
    <source>
        <dbReference type="EMBL" id="GFH88202.1"/>
    </source>
</evidence>
<dbReference type="AlphaFoldDB" id="A0A7J0A7U3"/>
<proteinExistence type="predicted"/>
<sequence>MLGNVSVDKGYVVQKRIPGAIYSCLEHWSQKEHYHLVGSFMPLTSSDARIRCIAWIDNKGSVAGGWNGTYYKTDSGQGIGHDLKNPNSGEGGSYSYYAKSISYFNNDKSGNNPNVLISGKFTQYYPVQREQPTSVNNMMKVDHGIGMMFDNKQLPSIKNGRLISTRITRFNGGTKEAPVATFVTSDDKVIAVGNITQYCKIDIDRSYAEELAYEFTPVKTVLRMNNLGALDEDYRKNKEGVNGVIQDAYMDEEDGVVIVGSINSFDGINVNNIVRIDKNGNIDQQFLQNIGTGANGAITKIRYNKKRKKAMLVGMFTEFNGVPCSGVVMLNRDGTVDPTFKLRKMEGGTANFATILNDHDFVVMSGTFTKYDGVTRQGFLILTMEGEAMQKFNVPGLFLGELNQVIETKTSTNDNGLLLMGDFYRFNGERVDNIVKIEVDFD</sequence>
<dbReference type="InterPro" id="IPR013431">
    <property type="entry name" value="Delta_60_rpt"/>
</dbReference>
<protein>
    <recommendedName>
        <fullName evidence="1">DUF5124 domain-containing protein</fullName>
    </recommendedName>
</protein>
<gene>
    <name evidence="2" type="ORF">IMSAGC001_03644</name>
</gene>
<feature type="domain" description="DUF5124" evidence="1">
    <location>
        <begin position="2"/>
        <end position="100"/>
    </location>
</feature>
<organism evidence="2 3">
    <name type="scientific">Bacteroides acidifaciens</name>
    <dbReference type="NCBI Taxonomy" id="85831"/>
    <lineage>
        <taxon>Bacteria</taxon>
        <taxon>Pseudomonadati</taxon>
        <taxon>Bacteroidota</taxon>
        <taxon>Bacteroidia</taxon>
        <taxon>Bacteroidales</taxon>
        <taxon>Bacteroidaceae</taxon>
        <taxon>Bacteroides</taxon>
    </lineage>
</organism>
<dbReference type="Proteomes" id="UP000491181">
    <property type="component" value="Unassembled WGS sequence"/>
</dbReference>
<dbReference type="Pfam" id="PF17164">
    <property type="entry name" value="DUF5122"/>
    <property type="match status" value="2"/>
</dbReference>
<dbReference type="EMBL" id="BLLS01000169">
    <property type="protein sequence ID" value="GFH88202.1"/>
    <property type="molecule type" value="Genomic_DNA"/>
</dbReference>
<dbReference type="Gene3D" id="2.80.10.50">
    <property type="match status" value="1"/>
</dbReference>
<dbReference type="Pfam" id="PF17160">
    <property type="entry name" value="DUF5124"/>
    <property type="match status" value="1"/>
</dbReference>
<comment type="caution">
    <text evidence="2">The sequence shown here is derived from an EMBL/GenBank/DDBJ whole genome shotgun (WGS) entry which is preliminary data.</text>
</comment>
<accession>A0A7J0A7U3</accession>
<evidence type="ECO:0000313" key="3">
    <source>
        <dbReference type="Proteomes" id="UP000491181"/>
    </source>
</evidence>
<name>A0A7J0A7U3_9BACE</name>